<feature type="transmembrane region" description="Helical" evidence="7">
    <location>
        <begin position="83"/>
        <end position="111"/>
    </location>
</feature>
<evidence type="ECO:0000256" key="2">
    <source>
        <dbReference type="ARBA" id="ARBA00007430"/>
    </source>
</evidence>
<feature type="transmembrane region" description="Helical" evidence="7">
    <location>
        <begin position="20"/>
        <end position="41"/>
    </location>
</feature>
<feature type="transmembrane region" description="Helical" evidence="7">
    <location>
        <begin position="381"/>
        <end position="407"/>
    </location>
</feature>
<dbReference type="RefSeq" id="WP_008693476.1">
    <property type="nucleotide sequence ID" value="NZ_ANOG01000233.1"/>
</dbReference>
<dbReference type="Proteomes" id="UP000011991">
    <property type="component" value="Unassembled WGS sequence"/>
</dbReference>
<dbReference type="AlphaFoldDB" id="M5RQQ0"/>
<comment type="similarity">
    <text evidence="2">Belongs to the polysaccharide synthase family.</text>
</comment>
<dbReference type="Pfam" id="PF13440">
    <property type="entry name" value="Polysacc_synt_3"/>
    <property type="match status" value="1"/>
</dbReference>
<proteinExistence type="inferred from homology"/>
<keyword evidence="5 7" id="KW-1133">Transmembrane helix</keyword>
<dbReference type="GO" id="GO:0005886">
    <property type="term" value="C:plasma membrane"/>
    <property type="evidence" value="ECO:0007669"/>
    <property type="project" value="UniProtKB-SubCell"/>
</dbReference>
<feature type="transmembrane region" description="Helical" evidence="7">
    <location>
        <begin position="234"/>
        <end position="252"/>
    </location>
</feature>
<comment type="caution">
    <text evidence="8">The sequence shown here is derived from an EMBL/GenBank/DDBJ whole genome shotgun (WGS) entry which is preliminary data.</text>
</comment>
<evidence type="ECO:0000256" key="3">
    <source>
        <dbReference type="ARBA" id="ARBA00022475"/>
    </source>
</evidence>
<comment type="subcellular location">
    <subcellularLocation>
        <location evidence="1">Cell membrane</location>
        <topology evidence="1">Multi-pass membrane protein</topology>
    </subcellularLocation>
</comment>
<evidence type="ECO:0000256" key="6">
    <source>
        <dbReference type="ARBA" id="ARBA00023136"/>
    </source>
</evidence>
<name>M5RQQ0_9BACT</name>
<dbReference type="PATRIC" id="fig|1265738.3.peg.1518"/>
<reference evidence="8 9" key="1">
    <citation type="journal article" date="2013" name="Mar. Genomics">
        <title>Expression of sulfatases in Rhodopirellula baltica and the diversity of sulfatases in the genus Rhodopirellula.</title>
        <authorList>
            <person name="Wegner C.E."/>
            <person name="Richter-Heitmann T."/>
            <person name="Klindworth A."/>
            <person name="Klockow C."/>
            <person name="Richter M."/>
            <person name="Achstetter T."/>
            <person name="Glockner F.O."/>
            <person name="Harder J."/>
        </authorList>
    </citation>
    <scope>NUCLEOTIDE SEQUENCE [LARGE SCALE GENOMIC DNA]</scope>
    <source>
        <strain evidence="8 9">SM1</strain>
    </source>
</reference>
<evidence type="ECO:0000256" key="7">
    <source>
        <dbReference type="SAM" id="Phobius"/>
    </source>
</evidence>
<feature type="transmembrane region" description="Helical" evidence="7">
    <location>
        <begin position="160"/>
        <end position="183"/>
    </location>
</feature>
<evidence type="ECO:0000313" key="8">
    <source>
        <dbReference type="EMBL" id="EMI21541.1"/>
    </source>
</evidence>
<feature type="transmembrane region" description="Helical" evidence="7">
    <location>
        <begin position="47"/>
        <end position="71"/>
    </location>
</feature>
<dbReference type="OrthoDB" id="9770347at2"/>
<keyword evidence="6 7" id="KW-0472">Membrane</keyword>
<gene>
    <name evidence="8" type="ORF">RMSM_01530</name>
</gene>
<feature type="transmembrane region" description="Helical" evidence="7">
    <location>
        <begin position="322"/>
        <end position="345"/>
    </location>
</feature>
<dbReference type="InterPro" id="IPR050833">
    <property type="entry name" value="Poly_Biosynth_Transport"/>
</dbReference>
<keyword evidence="3" id="KW-1003">Cell membrane</keyword>
<sequence length="499" mass="53825">MSKQSKTEPCAVSAVRWSALSKYGALAVQFAVSLLLARILSPESFGLIGMATVMTGFAATLKNLGFSAAIIQRDDIDHALLSTLFWVNLACSALIMLVLILSSPLVGWVYHDDRVPALVAALSLNIVINSFCTVPSALLQRRLEFKKLALREVGGVIASGVVGVSCAIAGLGVWSLVAANLAASLSNLALLNMVEPFWPTLTLDGARLKECLNFGLNITGFNVFNYFMRNSDNLIVGVFLGPVALGYYSLAYKFMLLPRDSISNVITRVLFPKLSNLKKDDEGLASVFLRAIGCTALITFPAMAGLAILADPFVRVFLGDKWLPAVPVIAILAPVGAFHSLATMVGQIYLAKGRADWMFKWGVGVSFVFMFSFLSGMRWGVVGVASCYLVANVLLCIPVFSIPFTLVQSLTIERLWQTIKPLALATLLMAVGLKALLLLIDWKIGQVHPGAVLAVSVVVGMTLYSVILCFTQPRSLDDCFAVLGRRPPCVVPFATVIRR</sequence>
<dbReference type="NCBIfam" id="NF007773">
    <property type="entry name" value="PRK10459.1"/>
    <property type="match status" value="1"/>
</dbReference>
<dbReference type="CDD" id="cd13127">
    <property type="entry name" value="MATE_tuaB_like"/>
    <property type="match status" value="1"/>
</dbReference>
<evidence type="ECO:0000313" key="9">
    <source>
        <dbReference type="Proteomes" id="UP000011991"/>
    </source>
</evidence>
<feature type="transmembrane region" description="Helical" evidence="7">
    <location>
        <begin position="419"/>
        <end position="440"/>
    </location>
</feature>
<dbReference type="PANTHER" id="PTHR30250:SF10">
    <property type="entry name" value="LIPOPOLYSACCHARIDE BIOSYNTHESIS PROTEIN WZXC"/>
    <property type="match status" value="1"/>
</dbReference>
<keyword evidence="4 7" id="KW-0812">Transmembrane</keyword>
<dbReference type="EMBL" id="ANOG01000233">
    <property type="protein sequence ID" value="EMI21541.1"/>
    <property type="molecule type" value="Genomic_DNA"/>
</dbReference>
<feature type="transmembrane region" description="Helical" evidence="7">
    <location>
        <begin position="452"/>
        <end position="470"/>
    </location>
</feature>
<evidence type="ECO:0000256" key="5">
    <source>
        <dbReference type="ARBA" id="ARBA00022989"/>
    </source>
</evidence>
<organism evidence="8 9">
    <name type="scientific">Rhodopirellula maiorica SM1</name>
    <dbReference type="NCBI Taxonomy" id="1265738"/>
    <lineage>
        <taxon>Bacteria</taxon>
        <taxon>Pseudomonadati</taxon>
        <taxon>Planctomycetota</taxon>
        <taxon>Planctomycetia</taxon>
        <taxon>Pirellulales</taxon>
        <taxon>Pirellulaceae</taxon>
        <taxon>Novipirellula</taxon>
    </lineage>
</organism>
<protein>
    <submittedName>
        <fullName evidence="8">Colanic acid exporter</fullName>
    </submittedName>
</protein>
<feature type="transmembrane region" description="Helical" evidence="7">
    <location>
        <begin position="117"/>
        <end position="139"/>
    </location>
</feature>
<keyword evidence="9" id="KW-1185">Reference proteome</keyword>
<evidence type="ECO:0000256" key="4">
    <source>
        <dbReference type="ARBA" id="ARBA00022692"/>
    </source>
</evidence>
<dbReference type="PANTHER" id="PTHR30250">
    <property type="entry name" value="PST FAMILY PREDICTED COLANIC ACID TRANSPORTER"/>
    <property type="match status" value="1"/>
</dbReference>
<accession>M5RQQ0</accession>
<feature type="transmembrane region" description="Helical" evidence="7">
    <location>
        <begin position="357"/>
        <end position="375"/>
    </location>
</feature>
<evidence type="ECO:0000256" key="1">
    <source>
        <dbReference type="ARBA" id="ARBA00004651"/>
    </source>
</evidence>
<feature type="transmembrane region" description="Helical" evidence="7">
    <location>
        <begin position="287"/>
        <end position="310"/>
    </location>
</feature>